<name>A0A6J7RGM7_9ZZZZ</name>
<gene>
    <name evidence="2" type="ORF">UFOPK4175_00057</name>
</gene>
<proteinExistence type="predicted"/>
<reference evidence="2" key="1">
    <citation type="submission" date="2020-05" db="EMBL/GenBank/DDBJ databases">
        <authorList>
            <person name="Chiriac C."/>
            <person name="Salcher M."/>
            <person name="Ghai R."/>
            <person name="Kavagutti S V."/>
        </authorList>
    </citation>
    <scope>NUCLEOTIDE SEQUENCE</scope>
</reference>
<feature type="compositionally biased region" description="Basic and acidic residues" evidence="1">
    <location>
        <begin position="27"/>
        <end position="42"/>
    </location>
</feature>
<evidence type="ECO:0000256" key="1">
    <source>
        <dbReference type="SAM" id="MobiDB-lite"/>
    </source>
</evidence>
<accession>A0A6J7RGM7</accession>
<feature type="region of interest" description="Disordered" evidence="1">
    <location>
        <begin position="22"/>
        <end position="42"/>
    </location>
</feature>
<evidence type="ECO:0000313" key="2">
    <source>
        <dbReference type="EMBL" id="CAB5027929.1"/>
    </source>
</evidence>
<dbReference type="EMBL" id="CAFBPX010000005">
    <property type="protein sequence ID" value="CAB5027929.1"/>
    <property type="molecule type" value="Genomic_DNA"/>
</dbReference>
<organism evidence="2">
    <name type="scientific">freshwater metagenome</name>
    <dbReference type="NCBI Taxonomy" id="449393"/>
    <lineage>
        <taxon>unclassified sequences</taxon>
        <taxon>metagenomes</taxon>
        <taxon>ecological metagenomes</taxon>
    </lineage>
</organism>
<sequence length="91" mass="9916">MEIGADSRQVMTKLNANLRKVVGRANPGDHQDLRRADRAGGENHVTRCGEQLLAAAAVEIANSDRALPFQLNTLHSCAGYHFKVLAAFGRF</sequence>
<protein>
    <submittedName>
        <fullName evidence="2">Unannotated protein</fullName>
    </submittedName>
</protein>
<dbReference type="AlphaFoldDB" id="A0A6J7RGM7"/>